<reference evidence="2" key="1">
    <citation type="submission" date="2018-12" db="EMBL/GenBank/DDBJ databases">
        <title>Tengunoibacter tsumagoiensis gen. nov., sp. nov., Dictyobacter kobayashii sp. nov., D. alpinus sp. nov., and D. joshuensis sp. nov. and description of Dictyobacteraceae fam. nov. within the order Ktedonobacterales isolated from Tengu-no-mugimeshi.</title>
        <authorList>
            <person name="Wang C.M."/>
            <person name="Zheng Y."/>
            <person name="Sakai Y."/>
            <person name="Toyoda A."/>
            <person name="Minakuchi Y."/>
            <person name="Abe K."/>
            <person name="Yokota A."/>
            <person name="Yabe S."/>
        </authorList>
    </citation>
    <scope>NUCLEOTIDE SEQUENCE [LARGE SCALE GENOMIC DNA]</scope>
    <source>
        <strain evidence="2">Uno11</strain>
    </source>
</reference>
<protein>
    <recommendedName>
        <fullName evidence="3">Nitroreductase</fullName>
    </recommendedName>
</protein>
<dbReference type="Proteomes" id="UP000287188">
    <property type="component" value="Unassembled WGS sequence"/>
</dbReference>
<dbReference type="Gene3D" id="2.30.110.10">
    <property type="entry name" value="Electron Transport, Fmn-binding Protein, Chain A"/>
    <property type="match status" value="1"/>
</dbReference>
<organism evidence="1 2">
    <name type="scientific">Dictyobacter kobayashii</name>
    <dbReference type="NCBI Taxonomy" id="2014872"/>
    <lineage>
        <taxon>Bacteria</taxon>
        <taxon>Bacillati</taxon>
        <taxon>Chloroflexota</taxon>
        <taxon>Ktedonobacteria</taxon>
        <taxon>Ktedonobacterales</taxon>
        <taxon>Dictyobacteraceae</taxon>
        <taxon>Dictyobacter</taxon>
    </lineage>
</organism>
<name>A0A402APS3_9CHLR</name>
<dbReference type="RefSeq" id="WP_218031968.1">
    <property type="nucleotide sequence ID" value="NZ_BIFS01000001.1"/>
</dbReference>
<dbReference type="AlphaFoldDB" id="A0A402APS3"/>
<comment type="caution">
    <text evidence="1">The sequence shown here is derived from an EMBL/GenBank/DDBJ whole genome shotgun (WGS) entry which is preliminary data.</text>
</comment>
<gene>
    <name evidence="1" type="ORF">KDK_48290</name>
</gene>
<dbReference type="InterPro" id="IPR012349">
    <property type="entry name" value="Split_barrel_FMN-bd"/>
</dbReference>
<dbReference type="InterPro" id="IPR004378">
    <property type="entry name" value="F420H2_quin_Rdtase"/>
</dbReference>
<evidence type="ECO:0008006" key="3">
    <source>
        <dbReference type="Google" id="ProtNLM"/>
    </source>
</evidence>
<evidence type="ECO:0000313" key="2">
    <source>
        <dbReference type="Proteomes" id="UP000287188"/>
    </source>
</evidence>
<sequence length="155" mass="17301">MTQGDLLRWMYRGQRPNWLARILNRAGATMASLSVTPNYMVTLEVTGRKSGRVVSLPMVVTVIDGQRYLVSMLGENVRWVQNVRAAGGRAAFRRGGREEVCLEEVPADQRAPILKAYLRRAPGARPHVPVDKDAPIVEFEKIAVAFPVFRVVNNS</sequence>
<keyword evidence="2" id="KW-1185">Reference proteome</keyword>
<dbReference type="EMBL" id="BIFS01000001">
    <property type="protein sequence ID" value="GCE21029.1"/>
    <property type="molecule type" value="Genomic_DNA"/>
</dbReference>
<evidence type="ECO:0000313" key="1">
    <source>
        <dbReference type="EMBL" id="GCE21029.1"/>
    </source>
</evidence>
<dbReference type="GO" id="GO:0016491">
    <property type="term" value="F:oxidoreductase activity"/>
    <property type="evidence" value="ECO:0007669"/>
    <property type="project" value="InterPro"/>
</dbReference>
<dbReference type="Pfam" id="PF04075">
    <property type="entry name" value="F420H2_quin_red"/>
    <property type="match status" value="1"/>
</dbReference>
<accession>A0A402APS3</accession>
<proteinExistence type="predicted"/>